<gene>
    <name evidence="5" type="ORF">BCR26_04115</name>
</gene>
<feature type="domain" description="Pesticidal crystal protein Cry22Aa Ig-like" evidence="4">
    <location>
        <begin position="137"/>
        <end position="203"/>
    </location>
</feature>
<dbReference type="InterPro" id="IPR005754">
    <property type="entry name" value="Sortase"/>
</dbReference>
<dbReference type="Pfam" id="PF16403">
    <property type="entry name" value="Bact_surface_Ig-like"/>
    <property type="match status" value="1"/>
</dbReference>
<dbReference type="InterPro" id="IPR013783">
    <property type="entry name" value="Ig-like_fold"/>
</dbReference>
<dbReference type="OrthoDB" id="3177627at2"/>
<dbReference type="GO" id="GO:0016787">
    <property type="term" value="F:hydrolase activity"/>
    <property type="evidence" value="ECO:0007669"/>
    <property type="project" value="UniProtKB-KW"/>
</dbReference>
<dbReference type="InterPro" id="IPR023365">
    <property type="entry name" value="Sortase_dom-sf"/>
</dbReference>
<dbReference type="AlphaFoldDB" id="A0A1E5KUA0"/>
<dbReference type="EMBL" id="MIEK01000045">
    <property type="protein sequence ID" value="OEH81440.1"/>
    <property type="molecule type" value="Genomic_DNA"/>
</dbReference>
<reference evidence="5 6" key="1">
    <citation type="submission" date="2016-09" db="EMBL/GenBank/DDBJ databases">
        <authorList>
            <person name="Capua I."/>
            <person name="De Benedictis P."/>
            <person name="Joannis T."/>
            <person name="Lombin L.H."/>
            <person name="Cattoli G."/>
        </authorList>
    </citation>
    <scope>NUCLEOTIDE SEQUENCE [LARGE SCALE GENOMIC DNA]</scope>
    <source>
        <strain evidence="5 6">LMG 25899</strain>
    </source>
</reference>
<keyword evidence="3" id="KW-0812">Transmembrane</keyword>
<feature type="transmembrane region" description="Helical" evidence="3">
    <location>
        <begin position="6"/>
        <end position="27"/>
    </location>
</feature>
<name>A0A1E5KUA0_9ENTE</name>
<evidence type="ECO:0000313" key="6">
    <source>
        <dbReference type="Proteomes" id="UP000095256"/>
    </source>
</evidence>
<dbReference type="Pfam" id="PF04203">
    <property type="entry name" value="Sortase"/>
    <property type="match status" value="1"/>
</dbReference>
<feature type="region of interest" description="Disordered" evidence="2">
    <location>
        <begin position="219"/>
        <end position="239"/>
    </location>
</feature>
<organism evidence="5 6">
    <name type="scientific">Enterococcus rivorum</name>
    <dbReference type="NCBI Taxonomy" id="762845"/>
    <lineage>
        <taxon>Bacteria</taxon>
        <taxon>Bacillati</taxon>
        <taxon>Bacillota</taxon>
        <taxon>Bacilli</taxon>
        <taxon>Lactobacillales</taxon>
        <taxon>Enterococcaceae</taxon>
        <taxon>Enterococcus</taxon>
    </lineage>
</organism>
<evidence type="ECO:0000256" key="2">
    <source>
        <dbReference type="SAM" id="MobiDB-lite"/>
    </source>
</evidence>
<dbReference type="RefSeq" id="WP_069699495.1">
    <property type="nucleotide sequence ID" value="NZ_JAGGMA010000013.1"/>
</dbReference>
<dbReference type="STRING" id="762845.BCR26_04115"/>
<feature type="compositionally biased region" description="Polar residues" evidence="2">
    <location>
        <begin position="219"/>
        <end position="232"/>
    </location>
</feature>
<comment type="caution">
    <text evidence="5">The sequence shown here is derived from an EMBL/GenBank/DDBJ whole genome shotgun (WGS) entry which is preliminary data.</text>
</comment>
<evidence type="ECO:0000259" key="4">
    <source>
        <dbReference type="Pfam" id="PF16403"/>
    </source>
</evidence>
<sequence length="388" mass="41312">MKAVLYKFLVVGYTIAIAVGAFSLLLFSVQINHFADTHEESSRMEKQTTKPANDSFKIASGPYYKKIECNEKFKMIDIFPTIKQADSNVQVTNTDYDITKVGTTLVTVTLKNELGEKTTRLLILEVVDTKAPTIVAENIQLYVGTSFDAMHEVTAHDEVDGDITQKIEVKGSVNLQQSGEYPLEYQVSDTSHNTTKINRTVTVIPNEVVSNNELVVASKNDTTSTQEDSAANQKPGAVPVAPPVATAPAYQPSSLYIAGVQVPYQNGGQGAGQGIIDGNPYGVASTWGGASVQSGNDGQNTHFIGHTPGIFSVLFSVGIGSTIIVTDSAGTPTAYVVNNILHLDDAGSELGTGTSYWDVTVGAGGGERITLQTCISDTENLMIFASAS</sequence>
<keyword evidence="1" id="KW-0378">Hydrolase</keyword>
<proteinExistence type="predicted"/>
<dbReference type="InterPro" id="IPR032179">
    <property type="entry name" value="Cry22Aa_Ig-like"/>
</dbReference>
<evidence type="ECO:0000313" key="5">
    <source>
        <dbReference type="EMBL" id="OEH81440.1"/>
    </source>
</evidence>
<accession>A0A1E5KUA0</accession>
<dbReference type="Gene3D" id="2.40.260.10">
    <property type="entry name" value="Sortase"/>
    <property type="match status" value="1"/>
</dbReference>
<evidence type="ECO:0000256" key="3">
    <source>
        <dbReference type="SAM" id="Phobius"/>
    </source>
</evidence>
<keyword evidence="3" id="KW-1133">Transmembrane helix</keyword>
<dbReference type="SUPFAM" id="SSF63817">
    <property type="entry name" value="Sortase"/>
    <property type="match status" value="1"/>
</dbReference>
<protein>
    <recommendedName>
        <fullName evidence="4">Pesticidal crystal protein Cry22Aa Ig-like domain-containing protein</fullName>
    </recommendedName>
</protein>
<keyword evidence="3" id="KW-0472">Membrane</keyword>
<dbReference type="Proteomes" id="UP000095256">
    <property type="component" value="Unassembled WGS sequence"/>
</dbReference>
<keyword evidence="6" id="KW-1185">Reference proteome</keyword>
<evidence type="ECO:0000256" key="1">
    <source>
        <dbReference type="ARBA" id="ARBA00022801"/>
    </source>
</evidence>
<dbReference type="Gene3D" id="2.60.40.10">
    <property type="entry name" value="Immunoglobulins"/>
    <property type="match status" value="1"/>
</dbReference>